<dbReference type="STRING" id="573321.SAMN04488505_112179"/>
<keyword evidence="9" id="KW-1185">Reference proteome</keyword>
<keyword evidence="3 6" id="KW-0812">Transmembrane</keyword>
<feature type="transmembrane region" description="Helical" evidence="6">
    <location>
        <begin position="57"/>
        <end position="82"/>
    </location>
</feature>
<evidence type="ECO:0000259" key="7">
    <source>
        <dbReference type="Pfam" id="PF06271"/>
    </source>
</evidence>
<evidence type="ECO:0000313" key="9">
    <source>
        <dbReference type="Proteomes" id="UP000198984"/>
    </source>
</evidence>
<accession>A0A1H8J3B9</accession>
<reference evidence="8 9" key="1">
    <citation type="submission" date="2016-10" db="EMBL/GenBank/DDBJ databases">
        <authorList>
            <person name="de Groot N.N."/>
        </authorList>
    </citation>
    <scope>NUCLEOTIDE SEQUENCE [LARGE SCALE GENOMIC DNA]</scope>
    <source>
        <strain evidence="8 9">DSM 21039</strain>
    </source>
</reference>
<keyword evidence="5 6" id="KW-0472">Membrane</keyword>
<evidence type="ECO:0000256" key="4">
    <source>
        <dbReference type="ARBA" id="ARBA00022989"/>
    </source>
</evidence>
<dbReference type="PANTHER" id="PTHR36115:SF4">
    <property type="entry name" value="MEMBRANE PROTEIN"/>
    <property type="match status" value="1"/>
</dbReference>
<evidence type="ECO:0000256" key="1">
    <source>
        <dbReference type="ARBA" id="ARBA00004651"/>
    </source>
</evidence>
<evidence type="ECO:0000256" key="5">
    <source>
        <dbReference type="ARBA" id="ARBA00023136"/>
    </source>
</evidence>
<keyword evidence="2" id="KW-1003">Cell membrane</keyword>
<feature type="domain" description="RDD" evidence="7">
    <location>
        <begin position="49"/>
        <end position="157"/>
    </location>
</feature>
<protein>
    <submittedName>
        <fullName evidence="8">RDD family protein</fullName>
    </submittedName>
</protein>
<dbReference type="AlphaFoldDB" id="A0A1H8J3B9"/>
<sequence length="176" mass="19455">MDLPALRSNFKSLKKGHQNYTSMETIHPSSGQQDLLADLDEIVVLNHATQGQRFANYLIDLIVTYLIAFGLLFLLGVGISLNGGDTEDLPDQTGLYYLAVYSSLILYTSVMEAFNKGRTIGKLITGTYAVKNDGQPLDFGTALKRSFSRIVPFEPFSGFGAAPWHDKWTDTTVVKK</sequence>
<dbReference type="PANTHER" id="PTHR36115">
    <property type="entry name" value="PROLINE-RICH ANTIGEN HOMOLOG-RELATED"/>
    <property type="match status" value="1"/>
</dbReference>
<feature type="transmembrane region" description="Helical" evidence="6">
    <location>
        <begin position="94"/>
        <end position="114"/>
    </location>
</feature>
<proteinExistence type="predicted"/>
<dbReference type="EMBL" id="FOBB01000012">
    <property type="protein sequence ID" value="SEN75232.1"/>
    <property type="molecule type" value="Genomic_DNA"/>
</dbReference>
<keyword evidence="4 6" id="KW-1133">Transmembrane helix</keyword>
<evidence type="ECO:0000256" key="2">
    <source>
        <dbReference type="ARBA" id="ARBA00022475"/>
    </source>
</evidence>
<evidence type="ECO:0000256" key="6">
    <source>
        <dbReference type="SAM" id="Phobius"/>
    </source>
</evidence>
<dbReference type="InterPro" id="IPR010432">
    <property type="entry name" value="RDD"/>
</dbReference>
<evidence type="ECO:0000256" key="3">
    <source>
        <dbReference type="ARBA" id="ARBA00022692"/>
    </source>
</evidence>
<comment type="subcellular location">
    <subcellularLocation>
        <location evidence="1">Cell membrane</location>
        <topology evidence="1">Multi-pass membrane protein</topology>
    </subcellularLocation>
</comment>
<organism evidence="8 9">
    <name type="scientific">Chitinophaga rupis</name>
    <dbReference type="NCBI Taxonomy" id="573321"/>
    <lineage>
        <taxon>Bacteria</taxon>
        <taxon>Pseudomonadati</taxon>
        <taxon>Bacteroidota</taxon>
        <taxon>Chitinophagia</taxon>
        <taxon>Chitinophagales</taxon>
        <taxon>Chitinophagaceae</taxon>
        <taxon>Chitinophaga</taxon>
    </lineage>
</organism>
<dbReference type="Pfam" id="PF06271">
    <property type="entry name" value="RDD"/>
    <property type="match status" value="1"/>
</dbReference>
<name>A0A1H8J3B9_9BACT</name>
<dbReference type="GO" id="GO:0005886">
    <property type="term" value="C:plasma membrane"/>
    <property type="evidence" value="ECO:0007669"/>
    <property type="project" value="UniProtKB-SubCell"/>
</dbReference>
<dbReference type="InterPro" id="IPR051791">
    <property type="entry name" value="Pra-immunoreactive"/>
</dbReference>
<evidence type="ECO:0000313" key="8">
    <source>
        <dbReference type="EMBL" id="SEN75232.1"/>
    </source>
</evidence>
<gene>
    <name evidence="8" type="ORF">SAMN04488505_112179</name>
</gene>
<dbReference type="Proteomes" id="UP000198984">
    <property type="component" value="Unassembled WGS sequence"/>
</dbReference>